<evidence type="ECO:0000256" key="5">
    <source>
        <dbReference type="ARBA" id="ARBA00012483"/>
    </source>
</evidence>
<dbReference type="SUPFAM" id="SSF48371">
    <property type="entry name" value="ARM repeat"/>
    <property type="match status" value="1"/>
</dbReference>
<dbReference type="UniPathway" id="UPA00143"/>
<name>A0A165BAV3_9APHY</name>
<dbReference type="PROSITE" id="PS50089">
    <property type="entry name" value="ZF_RING_2"/>
    <property type="match status" value="1"/>
</dbReference>
<dbReference type="Pfam" id="PF23009">
    <property type="entry name" value="UBC_like"/>
    <property type="match status" value="1"/>
</dbReference>
<feature type="domain" description="RING-type" evidence="18">
    <location>
        <begin position="1724"/>
        <end position="1771"/>
    </location>
</feature>
<evidence type="ECO:0000256" key="9">
    <source>
        <dbReference type="ARBA" id="ARBA00022723"/>
    </source>
</evidence>
<dbReference type="InterPro" id="IPR013083">
    <property type="entry name" value="Znf_RING/FYVE/PHD"/>
</dbReference>
<evidence type="ECO:0000256" key="12">
    <source>
        <dbReference type="ARBA" id="ARBA00022786"/>
    </source>
</evidence>
<keyword evidence="20" id="KW-1185">Reference proteome</keyword>
<keyword evidence="9 16" id="KW-0479">Metal-binding</keyword>
<dbReference type="FunFam" id="3.30.40.10:FF:000038">
    <property type="entry name" value="E3 ubiquitin-protein ligase listerin"/>
    <property type="match status" value="1"/>
</dbReference>
<gene>
    <name evidence="19" type="ORF">LAESUDRAFT_708574</name>
</gene>
<dbReference type="RefSeq" id="XP_040758378.1">
    <property type="nucleotide sequence ID" value="XM_040906692.1"/>
</dbReference>
<reference evidence="19 20" key="1">
    <citation type="journal article" date="2016" name="Mol. Biol. Evol.">
        <title>Comparative Genomics of Early-Diverging Mushroom-Forming Fungi Provides Insights into the Origins of Lignocellulose Decay Capabilities.</title>
        <authorList>
            <person name="Nagy L.G."/>
            <person name="Riley R."/>
            <person name="Tritt A."/>
            <person name="Adam C."/>
            <person name="Daum C."/>
            <person name="Floudas D."/>
            <person name="Sun H."/>
            <person name="Yadav J.S."/>
            <person name="Pangilinan J."/>
            <person name="Larsson K.H."/>
            <person name="Matsuura K."/>
            <person name="Barry K."/>
            <person name="Labutti K."/>
            <person name="Kuo R."/>
            <person name="Ohm R.A."/>
            <person name="Bhattacharya S.S."/>
            <person name="Shirouzu T."/>
            <person name="Yoshinaga Y."/>
            <person name="Martin F.M."/>
            <person name="Grigoriev I.V."/>
            <person name="Hibbett D.S."/>
        </authorList>
    </citation>
    <scope>NUCLEOTIDE SEQUENCE [LARGE SCALE GENOMIC DNA]</scope>
    <source>
        <strain evidence="19 20">93-53</strain>
    </source>
</reference>
<evidence type="ECO:0000256" key="2">
    <source>
        <dbReference type="ARBA" id="ARBA00004514"/>
    </source>
</evidence>
<evidence type="ECO:0000256" key="3">
    <source>
        <dbReference type="ARBA" id="ARBA00004906"/>
    </source>
</evidence>
<evidence type="ECO:0000256" key="6">
    <source>
        <dbReference type="ARBA" id="ARBA00017157"/>
    </source>
</evidence>
<evidence type="ECO:0000256" key="4">
    <source>
        <dbReference type="ARBA" id="ARBA00007997"/>
    </source>
</evidence>
<dbReference type="PANTHER" id="PTHR12389:SF0">
    <property type="entry name" value="E3 UBIQUITIN-PROTEIN LIGASE LISTERIN"/>
    <property type="match status" value="1"/>
</dbReference>
<dbReference type="GO" id="GO:0061630">
    <property type="term" value="F:ubiquitin protein ligase activity"/>
    <property type="evidence" value="ECO:0007669"/>
    <property type="project" value="UniProtKB-UniRule"/>
</dbReference>
<comment type="function">
    <text evidence="16">E3 ubiquitin-protein ligase. Component of the ribosome quality control complex (RQC), a ribosome-associated complex that mediates ubiquitination and extraction of incompletely synthesized nascent chains for proteasomal degradation.</text>
</comment>
<feature type="compositionally biased region" description="Low complexity" evidence="17">
    <location>
        <begin position="1"/>
        <end position="11"/>
    </location>
</feature>
<evidence type="ECO:0000256" key="1">
    <source>
        <dbReference type="ARBA" id="ARBA00000900"/>
    </source>
</evidence>
<dbReference type="InterPro" id="IPR054476">
    <property type="entry name" value="Ltn1_N"/>
</dbReference>
<dbReference type="Pfam" id="PF22958">
    <property type="entry name" value="Ltn1_1st"/>
    <property type="match status" value="1"/>
</dbReference>
<sequence length="1775" mass="196944">MAKSKSSASSATRKKHVRKATAAAGPSNEPPLPKEKKAKGKDKKNKEPRKKVYIPPVKPAPVQPDPLDTLGVAQIIPPELLVVLRRLAKKDSTTKRRALEELQAGWVDKAKKEGPTSEILHVLVDIIPVWFHHVPALFLHPSRRIRLLAVGVHSSLLQMPDIVRDQLFFFLREVASADQASADQAEYIIGSWCMAAHDADRQVSSLARETWAQSVSLTTEESRPLVLAGDTFKQLWEFVLRTILDPNGVYLYVNPPQAAALPPPPHQQKKGASRPAQARKDKEEEASARAKAEEDEESEQDRKGRLRVGALRSAEWIINSLAKERKADMTDKFLSPLGNPALWSALYHGQTPPFVQFESIGYSQPGVRRAAWSLLQTLLGACEDHLNPLLSMLSSPVLRSAWVEPDNSVRDVMMVPLLLYLRRYPEAWKVDAQPADDEDEDRSGSESEGEVYQEKSLEASNKTTPRSQAYSEFLQYLQLGCAGSPTQGYPAVPIILATIPPMIVGSLSSTPLDDLFTSFWAALDGRALSALDRSAASAAFLDALLLCVNLVVGRLMRGSLEDSKLLICGAEGESISQDGVREAALRMVKEQFARIWEELSSGRLRVEGNKATALMMRPLVSFNNIDREFFQVAWQPLASGIKKQVDAEDAPIPPLISTMLSAFKRSFEAGSEQDAAAQALIREVVQSAIAQLQAVLEGKDPLSSEHLSSLVSLFDAFASTAFGGSSMGVELEEKMRQHIERLVLVLPSLLRVYVSHCPDETRSLRLWQDVLNAIAKNPEESSKELTSLLDLAIKNELPSFLKPQTPVLDELAGGLLADALSEVPPTSKVTTMRGLLCYPDHFISRSCFEGLVRRLSSAFTRYIPDAFRDDAFSLDAFDVPLEMFDALAEKQPDVLFSVGAIGSVLPDMFFFAYLLPTFRTVNAQGRDVARMLWIQWATAAGEEAASRVSTVIAEQLRDLLLDCSVIPTPGQILQFLSGSYPGFDVAPMDLLPPKSTFDSMLNELPAEAIDASLAVIDPIIPTSLGEGEATEDEMHDRLGFSRYARAVYALLLHLADDRTAARENPWALRHLLAISMYAGELLQSPRSHGVVFSNQASRTALQDVVTKVGQISAYVLSSEQGEGWHATVVKAITTENQIGCPDDIGRLLYDLIALSRSEDTVREARILRTLLQHLLGSASKTDAEQWILLARKLEKQAPFASLAIVYSVTQCAPEPPILDRYRNELAASTLGVPPSKANTEGLWHLRRLAASAPDPESDVVFLPQLRAVNLMKACQQWITSDEDLDEEVESEMTLVFFHLVPILQNVPGAHWDLIFDVMENNLENSALTEPSTLATLSRTLRLFITIQDLATTNKALRTIWQEREATCLTLIRDMIVVKLDESKMSTPLSICRELALQIVQDLPESLIDKNMLPQTCHIITDSSFDVQRMAYQLLHEAARKYTEHMVIEAAVDSDEQVKVELPSELIEILQRSLNDDPDELHQEYTGYLLAWMVAFDLFTNASLKVKSGYIDQLRDLNLVGDHLLPNILSILGLYGSLSKSFKLNIWDIGDIYLDLCLADSPLSLRLLAAHVYYRALFVVPSLIRAWLSECRDRQLFKAVTSYTSTHFSPLIISAELSQLRDPSVMSDLVDETFTVKVAGAVNEVTASYAVDENHLEITVKLPSDYPLHGIEVSENQRIGVPEHRWRSWVLGVQQILTFRSGSIVDGLSFFKKNVSSFFEGLTECAICYSVICAIDGTVPRQPCKTCKNRFHSACLYKWFKSSHTSSCPLCRSELI</sequence>
<dbReference type="Pfam" id="PF13639">
    <property type="entry name" value="zf-RING_2"/>
    <property type="match status" value="1"/>
</dbReference>
<dbReference type="PANTHER" id="PTHR12389">
    <property type="entry name" value="ZINC FINGER PROTEIN 294"/>
    <property type="match status" value="1"/>
</dbReference>
<evidence type="ECO:0000313" key="19">
    <source>
        <dbReference type="EMBL" id="KZT00638.1"/>
    </source>
</evidence>
<comment type="similarity">
    <text evidence="4 16">Belongs to the LTN1 family.</text>
</comment>
<dbReference type="GO" id="GO:0016567">
    <property type="term" value="P:protein ubiquitination"/>
    <property type="evidence" value="ECO:0007669"/>
    <property type="project" value="UniProtKB-UniPathway"/>
</dbReference>
<evidence type="ECO:0000313" key="20">
    <source>
        <dbReference type="Proteomes" id="UP000076871"/>
    </source>
</evidence>
<dbReference type="SUPFAM" id="SSF57850">
    <property type="entry name" value="RING/U-box"/>
    <property type="match status" value="1"/>
</dbReference>
<protein>
    <recommendedName>
        <fullName evidence="6 16">E3 ubiquitin-protein ligase listerin</fullName>
        <ecNumber evidence="5 16">2.3.2.27</ecNumber>
    </recommendedName>
    <alternativeName>
        <fullName evidence="16">RING-type E3 ubiquitin transferase listerin</fullName>
    </alternativeName>
</protein>
<dbReference type="InterPro" id="IPR039795">
    <property type="entry name" value="LTN1/Rkr1"/>
</dbReference>
<dbReference type="GO" id="GO:1990112">
    <property type="term" value="C:RQC complex"/>
    <property type="evidence" value="ECO:0007669"/>
    <property type="project" value="UniProtKB-UniRule"/>
</dbReference>
<dbReference type="GO" id="GO:0072344">
    <property type="term" value="P:rescue of stalled ribosome"/>
    <property type="evidence" value="ECO:0007669"/>
    <property type="project" value="UniProtKB-UniRule"/>
</dbReference>
<comment type="subunit">
    <text evidence="16">Component of the ribosome quality control complex (RQC).</text>
</comment>
<dbReference type="GO" id="GO:1990116">
    <property type="term" value="P:ribosome-associated ubiquitin-dependent protein catabolic process"/>
    <property type="evidence" value="ECO:0007669"/>
    <property type="project" value="UniProtKB-UniRule"/>
</dbReference>
<keyword evidence="13 16" id="KW-0862">Zinc</keyword>
<keyword evidence="12 16" id="KW-0833">Ubl conjugation pathway</keyword>
<dbReference type="InterPro" id="IPR054477">
    <property type="entry name" value="LTN1_E3_ligase_6th"/>
</dbReference>
<evidence type="ECO:0000256" key="15">
    <source>
        <dbReference type="PROSITE-ProRule" id="PRU00175"/>
    </source>
</evidence>
<dbReference type="InterPro" id="IPR054478">
    <property type="entry name" value="LTN1_UBC"/>
</dbReference>
<keyword evidence="8 16" id="KW-0808">Transferase</keyword>
<dbReference type="CDD" id="cd16491">
    <property type="entry name" value="RING-CH-C4HC3_LTN1"/>
    <property type="match status" value="1"/>
</dbReference>
<dbReference type="InterPro" id="IPR016024">
    <property type="entry name" value="ARM-type_fold"/>
</dbReference>
<evidence type="ECO:0000256" key="7">
    <source>
        <dbReference type="ARBA" id="ARBA00022490"/>
    </source>
</evidence>
<dbReference type="EMBL" id="KV427680">
    <property type="protein sequence ID" value="KZT00638.1"/>
    <property type="molecule type" value="Genomic_DNA"/>
</dbReference>
<feature type="region of interest" description="Disordered" evidence="17">
    <location>
        <begin position="1"/>
        <end position="60"/>
    </location>
</feature>
<feature type="region of interest" description="Disordered" evidence="17">
    <location>
        <begin position="259"/>
        <end position="304"/>
    </location>
</feature>
<dbReference type="Pfam" id="PF22999">
    <property type="entry name" value="LTN1_E3_ligase_6th"/>
    <property type="match status" value="1"/>
</dbReference>
<dbReference type="EC" id="2.3.2.27" evidence="5 16"/>
<feature type="compositionally biased region" description="Acidic residues" evidence="17">
    <location>
        <begin position="434"/>
        <end position="451"/>
    </location>
</feature>
<keyword evidence="11 15" id="KW-0863">Zinc-finger</keyword>
<evidence type="ECO:0000256" key="13">
    <source>
        <dbReference type="ARBA" id="ARBA00022833"/>
    </source>
</evidence>
<dbReference type="STRING" id="1314785.A0A165BAV3"/>
<comment type="function">
    <text evidence="14">E3 ubiquitin-protein ligase component of the ribosome quality control complex (RQC), a ribosome-associated complex that mediates ubiquitination and extraction of incompletely synthesized nascent chains for proteasomal degradation. Mediates ubiquitination of proteins derived from mRNAs lacking stop codons (non-stop proteins) and other translation arrest products induced by poly-lysine sequences and tandem rare codons. Ubiquitination leads to CDC48 recruitment for extraction and degradation of the incomplete translation product. May indirectly play a role in chromatin function and transcription.</text>
</comment>
<comment type="catalytic activity">
    <reaction evidence="1 16">
        <text>S-ubiquitinyl-[E2 ubiquitin-conjugating enzyme]-L-cysteine + [acceptor protein]-L-lysine = [E2 ubiquitin-conjugating enzyme]-L-cysteine + N(6)-ubiquitinyl-[acceptor protein]-L-lysine.</text>
        <dbReference type="EC" id="2.3.2.27"/>
    </reaction>
</comment>
<evidence type="ECO:0000256" key="17">
    <source>
        <dbReference type="SAM" id="MobiDB-lite"/>
    </source>
</evidence>
<proteinExistence type="inferred from homology"/>
<dbReference type="SMART" id="SM01197">
    <property type="entry name" value="FANCL_C"/>
    <property type="match status" value="1"/>
</dbReference>
<organism evidence="19 20">
    <name type="scientific">Laetiporus sulphureus 93-53</name>
    <dbReference type="NCBI Taxonomy" id="1314785"/>
    <lineage>
        <taxon>Eukaryota</taxon>
        <taxon>Fungi</taxon>
        <taxon>Dikarya</taxon>
        <taxon>Basidiomycota</taxon>
        <taxon>Agaricomycotina</taxon>
        <taxon>Agaricomycetes</taxon>
        <taxon>Polyporales</taxon>
        <taxon>Laetiporus</taxon>
    </lineage>
</organism>
<keyword evidence="7" id="KW-0963">Cytoplasm</keyword>
<evidence type="ECO:0000256" key="16">
    <source>
        <dbReference type="RuleBase" id="RU367090"/>
    </source>
</evidence>
<evidence type="ECO:0000256" key="14">
    <source>
        <dbReference type="ARBA" id="ARBA00055150"/>
    </source>
</evidence>
<evidence type="ECO:0000256" key="8">
    <source>
        <dbReference type="ARBA" id="ARBA00022679"/>
    </source>
</evidence>
<dbReference type="GO" id="GO:0005829">
    <property type="term" value="C:cytosol"/>
    <property type="evidence" value="ECO:0007669"/>
    <property type="project" value="UniProtKB-SubCell"/>
</dbReference>
<dbReference type="InParanoid" id="A0A165BAV3"/>
<dbReference type="GO" id="GO:0043023">
    <property type="term" value="F:ribosomal large subunit binding"/>
    <property type="evidence" value="ECO:0007669"/>
    <property type="project" value="TreeGrafter"/>
</dbReference>
<dbReference type="InterPro" id="IPR001841">
    <property type="entry name" value="Znf_RING"/>
</dbReference>
<dbReference type="InterPro" id="IPR039804">
    <property type="entry name" value="RING-CH-C4HC3_LTN1"/>
</dbReference>
<dbReference type="Gene3D" id="3.30.40.10">
    <property type="entry name" value="Zinc/RING finger domain, C3HC4 (zinc finger)"/>
    <property type="match status" value="1"/>
</dbReference>
<dbReference type="Proteomes" id="UP000076871">
    <property type="component" value="Unassembled WGS sequence"/>
</dbReference>
<dbReference type="GO" id="GO:0008270">
    <property type="term" value="F:zinc ion binding"/>
    <property type="evidence" value="ECO:0007669"/>
    <property type="project" value="UniProtKB-KW"/>
</dbReference>
<feature type="compositionally biased region" description="Basic residues" evidence="17">
    <location>
        <begin position="36"/>
        <end position="52"/>
    </location>
</feature>
<comment type="subcellular location">
    <subcellularLocation>
        <location evidence="2">Cytoplasm</location>
        <location evidence="2">Cytosol</location>
    </subcellularLocation>
</comment>
<dbReference type="SMART" id="SM00744">
    <property type="entry name" value="RINGv"/>
    <property type="match status" value="1"/>
</dbReference>
<comment type="pathway">
    <text evidence="3 16">Protein modification; protein ubiquitination.</text>
</comment>
<dbReference type="GeneID" id="63823721"/>
<dbReference type="OrthoDB" id="6108at2759"/>
<evidence type="ECO:0000256" key="11">
    <source>
        <dbReference type="ARBA" id="ARBA00022771"/>
    </source>
</evidence>
<evidence type="ECO:0000256" key="10">
    <source>
        <dbReference type="ARBA" id="ARBA00022737"/>
    </source>
</evidence>
<dbReference type="InterPro" id="IPR011016">
    <property type="entry name" value="Znf_RING-CH"/>
</dbReference>
<feature type="compositionally biased region" description="Basic and acidic residues" evidence="17">
    <location>
        <begin position="278"/>
        <end position="292"/>
    </location>
</feature>
<accession>A0A165BAV3</accession>
<keyword evidence="10" id="KW-0677">Repeat</keyword>
<feature type="region of interest" description="Disordered" evidence="17">
    <location>
        <begin position="432"/>
        <end position="464"/>
    </location>
</feature>
<evidence type="ECO:0000259" key="18">
    <source>
        <dbReference type="PROSITE" id="PS50089"/>
    </source>
</evidence>